<comment type="caution">
    <text evidence="1">The sequence shown here is derived from an EMBL/GenBank/DDBJ whole genome shotgun (WGS) entry which is preliminary data.</text>
</comment>
<dbReference type="AlphaFoldDB" id="F5S9L2"/>
<proteinExistence type="predicted"/>
<name>F5S9L2_KINKI</name>
<gene>
    <name evidence="1" type="ORF">HMPREF0476_1895</name>
</gene>
<accession>F5S9L2</accession>
<organism evidence="1 2">
    <name type="scientific">Kingella kingae ATCC 23330</name>
    <dbReference type="NCBI Taxonomy" id="887327"/>
    <lineage>
        <taxon>Bacteria</taxon>
        <taxon>Pseudomonadati</taxon>
        <taxon>Pseudomonadota</taxon>
        <taxon>Betaproteobacteria</taxon>
        <taxon>Neisseriales</taxon>
        <taxon>Neisseriaceae</taxon>
        <taxon>Kingella</taxon>
    </lineage>
</organism>
<dbReference type="HOGENOM" id="CLU_3008255_0_0_4"/>
<evidence type="ECO:0000313" key="2">
    <source>
        <dbReference type="Proteomes" id="UP000004207"/>
    </source>
</evidence>
<dbReference type="Proteomes" id="UP000004207">
    <property type="component" value="Unassembled WGS sequence"/>
</dbReference>
<reference evidence="1 2" key="1">
    <citation type="submission" date="2011-04" db="EMBL/GenBank/DDBJ databases">
        <authorList>
            <person name="Muzny D."/>
            <person name="Qin X."/>
            <person name="Deng J."/>
            <person name="Jiang H."/>
            <person name="Liu Y."/>
            <person name="Qu J."/>
            <person name="Song X.-Z."/>
            <person name="Zhang L."/>
            <person name="Thornton R."/>
            <person name="Coyle M."/>
            <person name="Francisco L."/>
            <person name="Jackson L."/>
            <person name="Javaid M."/>
            <person name="Korchina V."/>
            <person name="Kovar C."/>
            <person name="Mata R."/>
            <person name="Mathew T."/>
            <person name="Ngo R."/>
            <person name="Nguyen L."/>
            <person name="Nguyen N."/>
            <person name="Okwuonu G."/>
            <person name="Ongeri F."/>
            <person name="Pham C."/>
            <person name="Simmons D."/>
            <person name="Wilczek-Boney K."/>
            <person name="Hale W."/>
            <person name="Jakkamsetti A."/>
            <person name="Pham P."/>
            <person name="Ruth R."/>
            <person name="San Lucas F."/>
            <person name="Warren J."/>
            <person name="Zhang J."/>
            <person name="Zhao Z."/>
            <person name="Zhou C."/>
            <person name="Zhu D."/>
            <person name="Lee S."/>
            <person name="Bess C."/>
            <person name="Blankenburg K."/>
            <person name="Forbes L."/>
            <person name="Fu Q."/>
            <person name="Gubbala S."/>
            <person name="Hirani K."/>
            <person name="Jayaseelan J.C."/>
            <person name="Lara F."/>
            <person name="Munidasa M."/>
            <person name="Palculict T."/>
            <person name="Patil S."/>
            <person name="Pu L.-L."/>
            <person name="Saada N."/>
            <person name="Tang L."/>
            <person name="Weissenberger G."/>
            <person name="Zhu Y."/>
            <person name="Hemphill L."/>
            <person name="Shang Y."/>
            <person name="Youmans B."/>
            <person name="Ayvaz T."/>
            <person name="Ross M."/>
            <person name="Santibanez J."/>
            <person name="Aqrawi P."/>
            <person name="Gross S."/>
            <person name="Joshi V."/>
            <person name="Fowler G."/>
            <person name="Nazareth L."/>
            <person name="Reid J."/>
            <person name="Worley K."/>
            <person name="Petrosino J."/>
            <person name="Highlander S."/>
            <person name="Gibbs R."/>
        </authorList>
    </citation>
    <scope>NUCLEOTIDE SEQUENCE [LARGE SCALE GENOMIC DNA]</scope>
    <source>
        <strain evidence="1 2">ATCC 23330</strain>
    </source>
</reference>
<evidence type="ECO:0000313" key="1">
    <source>
        <dbReference type="EMBL" id="EGK07232.1"/>
    </source>
</evidence>
<dbReference type="EMBL" id="AFHS01000063">
    <property type="protein sequence ID" value="EGK07232.1"/>
    <property type="molecule type" value="Genomic_DNA"/>
</dbReference>
<sequence>MKMFAIVARNEKVQAAFYCTTAFQTYRNSPNAKYHIIASITPSSTFHEQSCAVANP</sequence>
<keyword evidence="2" id="KW-1185">Reference proteome</keyword>
<protein>
    <submittedName>
        <fullName evidence="1">Uncharacterized protein</fullName>
    </submittedName>
</protein>